<keyword evidence="1" id="KW-1133">Transmembrane helix</keyword>
<keyword evidence="3" id="KW-1185">Reference proteome</keyword>
<dbReference type="RefSeq" id="WP_252851551.1">
    <property type="nucleotide sequence ID" value="NZ_JAMXLR010000024.1"/>
</dbReference>
<dbReference type="EMBL" id="JAMXLR010000024">
    <property type="protein sequence ID" value="MCO6043444.1"/>
    <property type="molecule type" value="Genomic_DNA"/>
</dbReference>
<name>A0A9X2FBS9_9BACT</name>
<evidence type="ECO:0000256" key="1">
    <source>
        <dbReference type="SAM" id="Phobius"/>
    </source>
</evidence>
<dbReference type="Proteomes" id="UP001155241">
    <property type="component" value="Unassembled WGS sequence"/>
</dbReference>
<feature type="transmembrane region" description="Helical" evidence="1">
    <location>
        <begin position="153"/>
        <end position="173"/>
    </location>
</feature>
<comment type="caution">
    <text evidence="2">The sequence shown here is derived from an EMBL/GenBank/DDBJ whole genome shotgun (WGS) entry which is preliminary data.</text>
</comment>
<keyword evidence="1" id="KW-0472">Membrane</keyword>
<feature type="transmembrane region" description="Helical" evidence="1">
    <location>
        <begin position="54"/>
        <end position="76"/>
    </location>
</feature>
<feature type="transmembrane region" description="Helical" evidence="1">
    <location>
        <begin position="16"/>
        <end position="34"/>
    </location>
</feature>
<keyword evidence="1" id="KW-0812">Transmembrane</keyword>
<reference evidence="2" key="1">
    <citation type="submission" date="2022-06" db="EMBL/GenBank/DDBJ databases">
        <title>Aeoliella straminimaris, a novel planctomycete from sediments.</title>
        <authorList>
            <person name="Vitorino I.R."/>
            <person name="Lage O.M."/>
        </authorList>
    </citation>
    <scope>NUCLEOTIDE SEQUENCE</scope>
    <source>
        <strain evidence="2">ICT_H6.2</strain>
    </source>
</reference>
<gene>
    <name evidence="2" type="ORF">NG895_05950</name>
</gene>
<evidence type="ECO:0000313" key="2">
    <source>
        <dbReference type="EMBL" id="MCO6043444.1"/>
    </source>
</evidence>
<accession>A0A9X2FBS9</accession>
<feature type="transmembrane region" description="Helical" evidence="1">
    <location>
        <begin position="228"/>
        <end position="248"/>
    </location>
</feature>
<feature type="transmembrane region" description="Helical" evidence="1">
    <location>
        <begin position="88"/>
        <end position="111"/>
    </location>
</feature>
<sequence>MDRPAPRIHRPPRVGLLRIALLIACPLLVALNFLHHRSTELGDPLGVHVDTGLVLAAIALKWFVLVGSVMVLRSWLEAIQGRPKQATFEVLAMGLPLVLLTLVLAVTRVHWAYRLSNGSEKYHSFVSADDTFAVQDANYSRVSWLWQHGVTQIAESLLVFLVISALAMLGVFLGRRAWWFPVVALPGILGVYSLLFGLFVIDFDVFHGDIWSGAVLLDLLCPPYVEPYSLIASLYYATFAASLAWVTICRGRLRSAQIEGAPGAIDS</sequence>
<evidence type="ECO:0000313" key="3">
    <source>
        <dbReference type="Proteomes" id="UP001155241"/>
    </source>
</evidence>
<dbReference type="AlphaFoldDB" id="A0A9X2FBS9"/>
<feature type="transmembrane region" description="Helical" evidence="1">
    <location>
        <begin position="178"/>
        <end position="201"/>
    </location>
</feature>
<protein>
    <submittedName>
        <fullName evidence="2">Uncharacterized protein</fullName>
    </submittedName>
</protein>
<proteinExistence type="predicted"/>
<organism evidence="2 3">
    <name type="scientific">Aeoliella straminimaris</name>
    <dbReference type="NCBI Taxonomy" id="2954799"/>
    <lineage>
        <taxon>Bacteria</taxon>
        <taxon>Pseudomonadati</taxon>
        <taxon>Planctomycetota</taxon>
        <taxon>Planctomycetia</taxon>
        <taxon>Pirellulales</taxon>
        <taxon>Lacipirellulaceae</taxon>
        <taxon>Aeoliella</taxon>
    </lineage>
</organism>